<evidence type="ECO:0008006" key="4">
    <source>
        <dbReference type="Google" id="ProtNLM"/>
    </source>
</evidence>
<dbReference type="OrthoDB" id="1021470at2759"/>
<feature type="chain" id="PRO_5025617623" description="Gnk2-homologous domain-containing protein" evidence="1">
    <location>
        <begin position="22"/>
        <end position="148"/>
    </location>
</feature>
<reference evidence="2" key="1">
    <citation type="submission" date="2020-01" db="EMBL/GenBank/DDBJ databases">
        <authorList>
            <person name="Mishra B."/>
        </authorList>
    </citation>
    <scope>NUCLEOTIDE SEQUENCE [LARGE SCALE GENOMIC DNA]</scope>
</reference>
<comment type="caution">
    <text evidence="2">The sequence shown here is derived from an EMBL/GenBank/DDBJ whole genome shotgun (WGS) entry which is preliminary data.</text>
</comment>
<proteinExistence type="predicted"/>
<name>A0A6D2IFT9_9BRAS</name>
<organism evidence="2 3">
    <name type="scientific">Microthlaspi erraticum</name>
    <dbReference type="NCBI Taxonomy" id="1685480"/>
    <lineage>
        <taxon>Eukaryota</taxon>
        <taxon>Viridiplantae</taxon>
        <taxon>Streptophyta</taxon>
        <taxon>Embryophyta</taxon>
        <taxon>Tracheophyta</taxon>
        <taxon>Spermatophyta</taxon>
        <taxon>Magnoliopsida</taxon>
        <taxon>eudicotyledons</taxon>
        <taxon>Gunneridae</taxon>
        <taxon>Pentapetalae</taxon>
        <taxon>rosids</taxon>
        <taxon>malvids</taxon>
        <taxon>Brassicales</taxon>
        <taxon>Brassicaceae</taxon>
        <taxon>Coluteocarpeae</taxon>
        <taxon>Microthlaspi</taxon>
    </lineage>
</organism>
<evidence type="ECO:0000313" key="2">
    <source>
        <dbReference type="EMBL" id="CAA7027747.1"/>
    </source>
</evidence>
<keyword evidence="1" id="KW-0732">Signal</keyword>
<dbReference type="Proteomes" id="UP000467841">
    <property type="component" value="Unassembled WGS sequence"/>
</dbReference>
<evidence type="ECO:0000313" key="3">
    <source>
        <dbReference type="Proteomes" id="UP000467841"/>
    </source>
</evidence>
<feature type="signal peptide" evidence="1">
    <location>
        <begin position="1"/>
        <end position="21"/>
    </location>
</feature>
<keyword evidence="3" id="KW-1185">Reference proteome</keyword>
<dbReference type="EMBL" id="CACVBM020001060">
    <property type="protein sequence ID" value="CAA7027747.1"/>
    <property type="molecule type" value="Genomic_DNA"/>
</dbReference>
<protein>
    <recommendedName>
        <fullName evidence="4">Gnk2-homologous domain-containing protein</fullName>
    </recommendedName>
</protein>
<gene>
    <name evidence="2" type="ORF">MERR_LOCUS14982</name>
</gene>
<accession>A0A6D2IFT9</accession>
<dbReference type="AlphaFoldDB" id="A0A6D2IFT9"/>
<evidence type="ECO:0000256" key="1">
    <source>
        <dbReference type="SAM" id="SignalP"/>
    </source>
</evidence>
<sequence>MDALTMISIMTLMLFSGSARAATLIVSNQLHTRGNVPVFVTCHGTIPKMSKSVPLGQVSLTKLITPVAGNNATDEKAGSRVLQQMSCVGTFYTESHFGRTERPYVLYDSYIDSKLCKNACLVVVKDDGFYRWNNDKNVWDKIPPIIWT</sequence>